<dbReference type="STRING" id="342108.amb4026"/>
<sequence>MAQKRHKIGRSDVLSYDAARQEAMPITDSGEVWWSDVAPSQRALYGSYVVLGEAFFRAITSNPVPVDRRALKALRRSPLALDLYAWATHRVYELGSEGAFIPWSGLRRQIGAAYSDPKNFQKAAKQALRKVASVYLGFRYSCELGGIRILLGSTTAVPSNKSGKSSHIHGETVPRPTAAPPKARGVTPRSRR</sequence>
<evidence type="ECO:0000313" key="3">
    <source>
        <dbReference type="Proteomes" id="UP000007058"/>
    </source>
</evidence>
<protein>
    <recommendedName>
        <fullName evidence="4">Plasmid encoded RepA protein</fullName>
    </recommendedName>
</protein>
<dbReference type="Proteomes" id="UP000007058">
    <property type="component" value="Chromosome"/>
</dbReference>
<dbReference type="InterPro" id="IPR006881">
    <property type="entry name" value="RepA_C"/>
</dbReference>
<reference evidence="2 3" key="1">
    <citation type="journal article" date="2005" name="DNA Res.">
        <title>Complete genome sequence of the facultative anaerobic magnetotactic bacterium Magnetospirillum sp. strain AMB-1.</title>
        <authorList>
            <person name="Matsunaga T."/>
            <person name="Okamura Y."/>
            <person name="Fukuda Y."/>
            <person name="Wahyudi A.T."/>
            <person name="Murase Y."/>
            <person name="Takeyama H."/>
        </authorList>
    </citation>
    <scope>NUCLEOTIDE SEQUENCE [LARGE SCALE GENOMIC DNA]</scope>
    <source>
        <strain evidence="3">ATCC 700264 / AMB-1</strain>
    </source>
</reference>
<evidence type="ECO:0000313" key="2">
    <source>
        <dbReference type="EMBL" id="BAE52830.1"/>
    </source>
</evidence>
<accession>Q2VZZ5</accession>
<evidence type="ECO:0008006" key="4">
    <source>
        <dbReference type="Google" id="ProtNLM"/>
    </source>
</evidence>
<dbReference type="Pfam" id="PF04796">
    <property type="entry name" value="RepA_C"/>
    <property type="match status" value="1"/>
</dbReference>
<dbReference type="EMBL" id="AP007255">
    <property type="protein sequence ID" value="BAE52830.1"/>
    <property type="molecule type" value="Genomic_DNA"/>
</dbReference>
<dbReference type="AlphaFoldDB" id="Q2VZZ5"/>
<organism evidence="2 3">
    <name type="scientific">Paramagnetospirillum magneticum (strain ATCC 700264 / AMB-1)</name>
    <name type="common">Magnetospirillum magneticum</name>
    <dbReference type="NCBI Taxonomy" id="342108"/>
    <lineage>
        <taxon>Bacteria</taxon>
        <taxon>Pseudomonadati</taxon>
        <taxon>Pseudomonadota</taxon>
        <taxon>Alphaproteobacteria</taxon>
        <taxon>Rhodospirillales</taxon>
        <taxon>Magnetospirillaceae</taxon>
        <taxon>Paramagnetospirillum</taxon>
    </lineage>
</organism>
<proteinExistence type="predicted"/>
<evidence type="ECO:0000256" key="1">
    <source>
        <dbReference type="SAM" id="MobiDB-lite"/>
    </source>
</evidence>
<name>Q2VZZ5_PARM1</name>
<dbReference type="KEGG" id="mag:amb4026"/>
<gene>
    <name evidence="2" type="ordered locus">amb4026</name>
</gene>
<feature type="region of interest" description="Disordered" evidence="1">
    <location>
        <begin position="157"/>
        <end position="192"/>
    </location>
</feature>
<dbReference type="HOGENOM" id="CLU_1413669_0_0_5"/>
<keyword evidence="3" id="KW-1185">Reference proteome</keyword>